<evidence type="ECO:0000259" key="2">
    <source>
        <dbReference type="Pfam" id="PF01464"/>
    </source>
</evidence>
<evidence type="ECO:0000256" key="1">
    <source>
        <dbReference type="SAM" id="MobiDB-lite"/>
    </source>
</evidence>
<dbReference type="GeneID" id="64605143"/>
<dbReference type="Pfam" id="PF01464">
    <property type="entry name" value="SLT"/>
    <property type="match status" value="1"/>
</dbReference>
<dbReference type="InterPro" id="IPR023346">
    <property type="entry name" value="Lysozyme-like_dom_sf"/>
</dbReference>
<gene>
    <name evidence="3" type="ORF">HD556DRAFT_712730</name>
</gene>
<name>A0A9P7DTK1_9AGAM</name>
<dbReference type="Gene3D" id="1.10.530.10">
    <property type="match status" value="1"/>
</dbReference>
<proteinExistence type="predicted"/>
<dbReference type="AlphaFoldDB" id="A0A9P7DTK1"/>
<organism evidence="3 4">
    <name type="scientific">Suillus plorans</name>
    <dbReference type="NCBI Taxonomy" id="116603"/>
    <lineage>
        <taxon>Eukaryota</taxon>
        <taxon>Fungi</taxon>
        <taxon>Dikarya</taxon>
        <taxon>Basidiomycota</taxon>
        <taxon>Agaricomycotina</taxon>
        <taxon>Agaricomycetes</taxon>
        <taxon>Agaricomycetidae</taxon>
        <taxon>Boletales</taxon>
        <taxon>Suillineae</taxon>
        <taxon>Suillaceae</taxon>
        <taxon>Suillus</taxon>
    </lineage>
</organism>
<dbReference type="EMBL" id="JABBWE010000005">
    <property type="protein sequence ID" value="KAG1802767.1"/>
    <property type="molecule type" value="Genomic_DNA"/>
</dbReference>
<dbReference type="GO" id="GO:0016787">
    <property type="term" value="F:hydrolase activity"/>
    <property type="evidence" value="ECO:0007669"/>
    <property type="project" value="UniProtKB-KW"/>
</dbReference>
<comment type="caution">
    <text evidence="3">The sequence shown here is derived from an EMBL/GenBank/DDBJ whole genome shotgun (WGS) entry which is preliminary data.</text>
</comment>
<feature type="compositionally biased region" description="Low complexity" evidence="1">
    <location>
        <begin position="61"/>
        <end position="114"/>
    </location>
</feature>
<dbReference type="RefSeq" id="XP_041165664.1">
    <property type="nucleotide sequence ID" value="XM_041311379.1"/>
</dbReference>
<evidence type="ECO:0000313" key="3">
    <source>
        <dbReference type="EMBL" id="KAG1802767.1"/>
    </source>
</evidence>
<feature type="domain" description="Transglycosylase SLT" evidence="2">
    <location>
        <begin position="206"/>
        <end position="292"/>
    </location>
</feature>
<dbReference type="OrthoDB" id="2537480at2759"/>
<keyword evidence="4" id="KW-1185">Reference proteome</keyword>
<dbReference type="Proteomes" id="UP000719766">
    <property type="component" value="Unassembled WGS sequence"/>
</dbReference>
<sequence length="350" mass="36417">MPLFPLETRVAIAHPNCCGGIVKGDRLAREVLHHHLLHRFTSTLTVPAASSLPSASTFGQSTPASTTALPAASSPASASSTASTTSTKALPSVSSLTSAPTPPATSSARRPSTSDNGPSNNSRGGPIDGLVNVISSKGCGSSGATEKVTPLSGPNGHINFLTCGINGTGWNPPLINIKGIVTVDLSAVAYQNDSAFTNCQDFVATFEQYGSQYGIPAILLASFAMQESSCIPSTVGGAGEQGLMQLTSDKCVGAPNGDCMDDFNIGAGAMFFSQLLDENDGDLLSSIGHYNGWFQGMTYANATAAARGGDCREQNNLDYLHQFLNGWCQNINAYEHNPPLGEYFNLNVCN</sequence>
<accession>A0A9P7DTK1</accession>
<dbReference type="SUPFAM" id="SSF53955">
    <property type="entry name" value="Lysozyme-like"/>
    <property type="match status" value="1"/>
</dbReference>
<dbReference type="InterPro" id="IPR008258">
    <property type="entry name" value="Transglycosylase_SLT_dom_1"/>
</dbReference>
<protein>
    <submittedName>
        <fullName evidence="3">Glycoside hydrolase family 23 protein</fullName>
    </submittedName>
</protein>
<reference evidence="3" key="1">
    <citation type="journal article" date="2020" name="New Phytol.">
        <title>Comparative genomics reveals dynamic genome evolution in host specialist ectomycorrhizal fungi.</title>
        <authorList>
            <person name="Lofgren L.A."/>
            <person name="Nguyen N.H."/>
            <person name="Vilgalys R."/>
            <person name="Ruytinx J."/>
            <person name="Liao H.L."/>
            <person name="Branco S."/>
            <person name="Kuo A."/>
            <person name="LaButti K."/>
            <person name="Lipzen A."/>
            <person name="Andreopoulos W."/>
            <person name="Pangilinan J."/>
            <person name="Riley R."/>
            <person name="Hundley H."/>
            <person name="Na H."/>
            <person name="Barry K."/>
            <person name="Grigoriev I.V."/>
            <person name="Stajich J.E."/>
            <person name="Kennedy P.G."/>
        </authorList>
    </citation>
    <scope>NUCLEOTIDE SEQUENCE</scope>
    <source>
        <strain evidence="3">S12</strain>
    </source>
</reference>
<keyword evidence="3" id="KW-0378">Hydrolase</keyword>
<feature type="region of interest" description="Disordered" evidence="1">
    <location>
        <begin position="52"/>
        <end position="127"/>
    </location>
</feature>
<evidence type="ECO:0000313" key="4">
    <source>
        <dbReference type="Proteomes" id="UP000719766"/>
    </source>
</evidence>